<organism evidence="1 2">
    <name type="scientific">Hibiscus sabdariffa</name>
    <name type="common">roselle</name>
    <dbReference type="NCBI Taxonomy" id="183260"/>
    <lineage>
        <taxon>Eukaryota</taxon>
        <taxon>Viridiplantae</taxon>
        <taxon>Streptophyta</taxon>
        <taxon>Embryophyta</taxon>
        <taxon>Tracheophyta</taxon>
        <taxon>Spermatophyta</taxon>
        <taxon>Magnoliopsida</taxon>
        <taxon>eudicotyledons</taxon>
        <taxon>Gunneridae</taxon>
        <taxon>Pentapetalae</taxon>
        <taxon>rosids</taxon>
        <taxon>malvids</taxon>
        <taxon>Malvales</taxon>
        <taxon>Malvaceae</taxon>
        <taxon>Malvoideae</taxon>
        <taxon>Hibiscus</taxon>
    </lineage>
</organism>
<evidence type="ECO:0000313" key="1">
    <source>
        <dbReference type="EMBL" id="KAK8509440.1"/>
    </source>
</evidence>
<name>A0ABR2BS63_9ROSI</name>
<protein>
    <submittedName>
        <fullName evidence="1">Uncharacterized protein</fullName>
    </submittedName>
</protein>
<dbReference type="Proteomes" id="UP001472677">
    <property type="component" value="Unassembled WGS sequence"/>
</dbReference>
<comment type="caution">
    <text evidence="1">The sequence shown here is derived from an EMBL/GenBank/DDBJ whole genome shotgun (WGS) entry which is preliminary data.</text>
</comment>
<keyword evidence="2" id="KW-1185">Reference proteome</keyword>
<sequence>MSILVLIKQTTNINEVVEIKVGSVIHVVHIYEVGFSDSLPTTQNEDVSKKLGGTATDWCHGSQSDSSSESGRRQSLECMDIKNQRSVSVLEYSLRKNGTNRGFCRQLVKVAE</sequence>
<gene>
    <name evidence="1" type="ORF">V6N12_001449</name>
</gene>
<accession>A0ABR2BS63</accession>
<dbReference type="EMBL" id="JBBPBM010000091">
    <property type="protein sequence ID" value="KAK8509440.1"/>
    <property type="molecule type" value="Genomic_DNA"/>
</dbReference>
<evidence type="ECO:0000313" key="2">
    <source>
        <dbReference type="Proteomes" id="UP001472677"/>
    </source>
</evidence>
<reference evidence="1 2" key="1">
    <citation type="journal article" date="2024" name="G3 (Bethesda)">
        <title>Genome assembly of Hibiscus sabdariffa L. provides insights into metabolisms of medicinal natural products.</title>
        <authorList>
            <person name="Kim T."/>
        </authorList>
    </citation>
    <scope>NUCLEOTIDE SEQUENCE [LARGE SCALE GENOMIC DNA]</scope>
    <source>
        <strain evidence="1">TK-2024</strain>
        <tissue evidence="1">Old leaves</tissue>
    </source>
</reference>
<proteinExistence type="predicted"/>